<dbReference type="Gene3D" id="1.10.10.2910">
    <property type="match status" value="1"/>
</dbReference>
<dbReference type="SUPFAM" id="SSF47413">
    <property type="entry name" value="lambda repressor-like DNA-binding domains"/>
    <property type="match status" value="1"/>
</dbReference>
<dbReference type="InterPro" id="IPR052345">
    <property type="entry name" value="Rad_response_metalloprotease"/>
</dbReference>
<comment type="similarity">
    <text evidence="1">Belongs to the short-chain fatty acyl-CoA assimilation regulator (ScfR) family.</text>
</comment>
<dbReference type="Pfam" id="PF06114">
    <property type="entry name" value="Peptidase_M78"/>
    <property type="match status" value="1"/>
</dbReference>
<dbReference type="CDD" id="cd00093">
    <property type="entry name" value="HTH_XRE"/>
    <property type="match status" value="1"/>
</dbReference>
<dbReference type="PANTHER" id="PTHR43236:SF1">
    <property type="entry name" value="BLL7220 PROTEIN"/>
    <property type="match status" value="1"/>
</dbReference>
<gene>
    <name evidence="3" type="ORF">HELGO_WM40736</name>
</gene>
<dbReference type="InterPro" id="IPR013430">
    <property type="entry name" value="Toxin_antidote_HigA"/>
</dbReference>
<dbReference type="EMBL" id="CACVAR010000203">
    <property type="protein sequence ID" value="CAA6810966.1"/>
    <property type="molecule type" value="Genomic_DNA"/>
</dbReference>
<accession>A0A6S6T7V1</accession>
<organism evidence="3">
    <name type="scientific">uncultured Sulfurovum sp</name>
    <dbReference type="NCBI Taxonomy" id="269237"/>
    <lineage>
        <taxon>Bacteria</taxon>
        <taxon>Pseudomonadati</taxon>
        <taxon>Campylobacterota</taxon>
        <taxon>Epsilonproteobacteria</taxon>
        <taxon>Campylobacterales</taxon>
        <taxon>Sulfurovaceae</taxon>
        <taxon>Sulfurovum</taxon>
        <taxon>environmental samples</taxon>
    </lineage>
</organism>
<dbReference type="Gene3D" id="1.10.260.40">
    <property type="entry name" value="lambda repressor-like DNA-binding domains"/>
    <property type="match status" value="1"/>
</dbReference>
<dbReference type="InterPro" id="IPR001387">
    <property type="entry name" value="Cro/C1-type_HTH"/>
</dbReference>
<dbReference type="NCBIfam" id="TIGR02607">
    <property type="entry name" value="antidote_HigA"/>
    <property type="match status" value="1"/>
</dbReference>
<feature type="domain" description="HTH cro/C1-type" evidence="2">
    <location>
        <begin position="25"/>
        <end position="72"/>
    </location>
</feature>
<evidence type="ECO:0000259" key="2">
    <source>
        <dbReference type="PROSITE" id="PS50943"/>
    </source>
</evidence>
<protein>
    <submittedName>
        <fullName evidence="3">HTH-type transcriptional regulator / antitoxin HigA</fullName>
    </submittedName>
</protein>
<evidence type="ECO:0000313" key="3">
    <source>
        <dbReference type="EMBL" id="CAA6810966.1"/>
    </source>
</evidence>
<sequence>MTNMYQTDLAIHPGELLEETLEDIGMSQRELANRLGRPVQAINEIIKGKKSITSATALELEDVLSVPSHIWIGLESEYQMVLARQEELKQMKEESSLVRNFPYSDLVKLGLVKTTRKAIEKVDELKRFFGVAKLVQIQHVKIYQPAFRVSNHNNISHEAIATWIQVAIIKAQAIETESFEKKKLKENLPKLKSLMNYNDINQSIKELKQLLNTCGIALILLPHFKNTKVNGATFWLDNNKAVIVMSLRGSFSDVFWFSLFHEIGHIMLHPKREVFLENGYSDPKLEKQETEADDFASQLLILDKDFKDFISIADFSKTHVINFAKKQGIKPSIVVGRLMRYNYINYNDYNLSSLRDRYKWGSK</sequence>
<reference evidence="3" key="1">
    <citation type="submission" date="2020-01" db="EMBL/GenBank/DDBJ databases">
        <authorList>
            <person name="Meier V. D."/>
            <person name="Meier V D."/>
        </authorList>
    </citation>
    <scope>NUCLEOTIDE SEQUENCE</scope>
    <source>
        <strain evidence="3">HLG_WM_MAG_03</strain>
    </source>
</reference>
<dbReference type="InterPro" id="IPR010982">
    <property type="entry name" value="Lambda_DNA-bd_dom_sf"/>
</dbReference>
<dbReference type="Pfam" id="PF01381">
    <property type="entry name" value="HTH_3"/>
    <property type="match status" value="1"/>
</dbReference>
<evidence type="ECO:0000256" key="1">
    <source>
        <dbReference type="ARBA" id="ARBA00007227"/>
    </source>
</evidence>
<proteinExistence type="inferred from homology"/>
<dbReference type="PANTHER" id="PTHR43236">
    <property type="entry name" value="ANTITOXIN HIGA1"/>
    <property type="match status" value="1"/>
</dbReference>
<dbReference type="GO" id="GO:0003677">
    <property type="term" value="F:DNA binding"/>
    <property type="evidence" value="ECO:0007669"/>
    <property type="project" value="InterPro"/>
</dbReference>
<name>A0A6S6T7V1_9BACT</name>
<dbReference type="PROSITE" id="PS50943">
    <property type="entry name" value="HTH_CROC1"/>
    <property type="match status" value="1"/>
</dbReference>
<dbReference type="AlphaFoldDB" id="A0A6S6T7V1"/>
<dbReference type="SMART" id="SM00530">
    <property type="entry name" value="HTH_XRE"/>
    <property type="match status" value="1"/>
</dbReference>
<dbReference type="InterPro" id="IPR010359">
    <property type="entry name" value="IrrE_HExxH"/>
</dbReference>